<reference evidence="4" key="1">
    <citation type="submission" date="2017-01" db="EMBL/GenBank/DDBJ databases">
        <title>Comparative genomics of anhydrobiosis in the tardigrade Hypsibius dujardini.</title>
        <authorList>
            <person name="Yoshida Y."/>
            <person name="Koutsovoulos G."/>
            <person name="Laetsch D."/>
            <person name="Stevens L."/>
            <person name="Kumar S."/>
            <person name="Horikawa D."/>
            <person name="Ishino K."/>
            <person name="Komine S."/>
            <person name="Tomita M."/>
            <person name="Blaxter M."/>
            <person name="Arakawa K."/>
        </authorList>
    </citation>
    <scope>NUCLEOTIDE SEQUENCE [LARGE SCALE GENOMIC DNA]</scope>
    <source>
        <strain evidence="4">Z151</strain>
    </source>
</reference>
<keyword evidence="4" id="KW-1185">Reference proteome</keyword>
<feature type="domain" description="ZP" evidence="2">
    <location>
        <begin position="81"/>
        <end position="340"/>
    </location>
</feature>
<dbReference type="InterPro" id="IPR001507">
    <property type="entry name" value="ZP_dom"/>
</dbReference>
<feature type="signal peptide" evidence="1">
    <location>
        <begin position="1"/>
        <end position="23"/>
    </location>
</feature>
<dbReference type="Gene3D" id="2.60.40.4100">
    <property type="entry name" value="Zona pellucida, ZP-C domain"/>
    <property type="match status" value="1"/>
</dbReference>
<evidence type="ECO:0000256" key="1">
    <source>
        <dbReference type="SAM" id="SignalP"/>
    </source>
</evidence>
<evidence type="ECO:0000259" key="2">
    <source>
        <dbReference type="PROSITE" id="PS51034"/>
    </source>
</evidence>
<accession>A0A1W0WPP0</accession>
<organism evidence="3 4">
    <name type="scientific">Hypsibius exemplaris</name>
    <name type="common">Freshwater tardigrade</name>
    <dbReference type="NCBI Taxonomy" id="2072580"/>
    <lineage>
        <taxon>Eukaryota</taxon>
        <taxon>Metazoa</taxon>
        <taxon>Ecdysozoa</taxon>
        <taxon>Tardigrada</taxon>
        <taxon>Eutardigrada</taxon>
        <taxon>Parachela</taxon>
        <taxon>Hypsibioidea</taxon>
        <taxon>Hypsibiidae</taxon>
        <taxon>Hypsibius</taxon>
    </lineage>
</organism>
<gene>
    <name evidence="3" type="ORF">BV898_08756</name>
</gene>
<dbReference type="AlphaFoldDB" id="A0A1W0WPP0"/>
<proteinExistence type="predicted"/>
<dbReference type="EMBL" id="MTYJ01000065">
    <property type="protein sequence ID" value="OQV17178.1"/>
    <property type="molecule type" value="Genomic_DNA"/>
</dbReference>
<dbReference type="Proteomes" id="UP000192578">
    <property type="component" value="Unassembled WGS sequence"/>
</dbReference>
<protein>
    <recommendedName>
        <fullName evidence="2">ZP domain-containing protein</fullName>
    </recommendedName>
</protein>
<name>A0A1W0WPP0_HYPEX</name>
<keyword evidence="1" id="KW-0732">Signal</keyword>
<sequence>MFVFSYPVGVCIALLCSVTLSLGVKVPVKVPVKEATIRQVSADLPAVRAPIVVHDPLTGVITITHDPQNGITAPEAKLTTTCQTGGGLNLVLVAGSGTVSGRAIIRAPVASDASPDDQAKCVSEFPIPNAAAVALAISKEDGALCGRTQEDATGRYKWTFTVTQLIRTGNVQREFRNPISVDCKIDDIEGIDTEDVQVAPVVIADVHPAVVNVPIAFNIFTPAVALDGKWDFIITPDNKDALEGQNFRIVDCTAFAPSLEDPAINLEESMIREGCIRDGGVTVTTSDSPDSQHVTVAVFQFIDNPTAAVKLRCHLALCEGPTCSDIPAFGQPCTPRPAGTRSRVRRAIASAQLFQVTTTL</sequence>
<comment type="caution">
    <text evidence="3">The sequence shown here is derived from an EMBL/GenBank/DDBJ whole genome shotgun (WGS) entry which is preliminary data.</text>
</comment>
<feature type="chain" id="PRO_5013071405" description="ZP domain-containing protein" evidence="1">
    <location>
        <begin position="24"/>
        <end position="360"/>
    </location>
</feature>
<evidence type="ECO:0000313" key="4">
    <source>
        <dbReference type="Proteomes" id="UP000192578"/>
    </source>
</evidence>
<dbReference type="PROSITE" id="PS51034">
    <property type="entry name" value="ZP_2"/>
    <property type="match status" value="1"/>
</dbReference>
<dbReference type="InterPro" id="IPR042235">
    <property type="entry name" value="ZP-C_dom"/>
</dbReference>
<evidence type="ECO:0000313" key="3">
    <source>
        <dbReference type="EMBL" id="OQV17178.1"/>
    </source>
</evidence>